<dbReference type="InterPro" id="IPR036291">
    <property type="entry name" value="NAD(P)-bd_dom_sf"/>
</dbReference>
<dbReference type="PRINTS" id="PR00081">
    <property type="entry name" value="GDHRDH"/>
</dbReference>
<keyword evidence="3" id="KW-0560">Oxidoreductase</keyword>
<comment type="caution">
    <text evidence="5">The sequence shown here is derived from an EMBL/GenBank/DDBJ whole genome shotgun (WGS) entry which is preliminary data.</text>
</comment>
<dbReference type="Gene3D" id="3.40.50.720">
    <property type="entry name" value="NAD(P)-binding Rossmann-like Domain"/>
    <property type="match status" value="1"/>
</dbReference>
<evidence type="ECO:0000313" key="5">
    <source>
        <dbReference type="EMBL" id="KKQ93979.1"/>
    </source>
</evidence>
<evidence type="ECO:0000256" key="2">
    <source>
        <dbReference type="ARBA" id="ARBA00022857"/>
    </source>
</evidence>
<name>A0A0G0P763_UNCC2</name>
<reference evidence="5 6" key="1">
    <citation type="journal article" date="2015" name="Nature">
        <title>rRNA introns, odd ribosomes, and small enigmatic genomes across a large radiation of phyla.</title>
        <authorList>
            <person name="Brown C.T."/>
            <person name="Hug L.A."/>
            <person name="Thomas B.C."/>
            <person name="Sharon I."/>
            <person name="Castelle C.J."/>
            <person name="Singh A."/>
            <person name="Wilkins M.J."/>
            <person name="Williams K.H."/>
            <person name="Banfield J.F."/>
        </authorList>
    </citation>
    <scope>NUCLEOTIDE SEQUENCE [LARGE SCALE GENOMIC DNA]</scope>
</reference>
<evidence type="ECO:0000256" key="3">
    <source>
        <dbReference type="ARBA" id="ARBA00023002"/>
    </source>
</evidence>
<gene>
    <name evidence="5" type="ORF">UT18_C0013G0026</name>
</gene>
<comment type="similarity">
    <text evidence="1 4">Belongs to the short-chain dehydrogenases/reductases (SDR) family.</text>
</comment>
<sequence length="230" mass="25364">MLLKDKIIIVTGASEGIGKALTKNLISKGAKVAMISRRQDEDFVKDHSGSAYAFKCDVTDKNQVRSTMAQIAKEFGSIDGLINSAGIWLKTKPLEEVSLDEIETVLDANLKGLIYMTKEVLPYLKKNKESVLVNISSKSGTRPMDLQAVYCASKYGVKGFTDTLKLELKKSSVKIMGFYPSGINTKMFEKAGEGFPAETFMNADEIAEIITFAIERPGNISIEEIQVEKY</sequence>
<dbReference type="CDD" id="cd05233">
    <property type="entry name" value="SDR_c"/>
    <property type="match status" value="1"/>
</dbReference>
<dbReference type="PANTHER" id="PTHR43391">
    <property type="entry name" value="RETINOL DEHYDROGENASE-RELATED"/>
    <property type="match status" value="1"/>
</dbReference>
<dbReference type="AlphaFoldDB" id="A0A0G0P763"/>
<keyword evidence="2" id="KW-0521">NADP</keyword>
<evidence type="ECO:0000256" key="1">
    <source>
        <dbReference type="ARBA" id="ARBA00006484"/>
    </source>
</evidence>
<dbReference type="GO" id="GO:0016491">
    <property type="term" value="F:oxidoreductase activity"/>
    <property type="evidence" value="ECO:0007669"/>
    <property type="project" value="UniProtKB-KW"/>
</dbReference>
<proteinExistence type="inferred from homology"/>
<dbReference type="STRING" id="1618345.UT18_C0013G0026"/>
<protein>
    <submittedName>
        <fullName evidence="5">D-beta-hydroxybutyrate dehydrogenase</fullName>
    </submittedName>
</protein>
<dbReference type="Proteomes" id="UP000034207">
    <property type="component" value="Unassembled WGS sequence"/>
</dbReference>
<dbReference type="EMBL" id="LBVV01000013">
    <property type="protein sequence ID" value="KKQ93979.1"/>
    <property type="molecule type" value="Genomic_DNA"/>
</dbReference>
<dbReference type="InterPro" id="IPR002347">
    <property type="entry name" value="SDR_fam"/>
</dbReference>
<dbReference type="Pfam" id="PF00106">
    <property type="entry name" value="adh_short"/>
    <property type="match status" value="1"/>
</dbReference>
<evidence type="ECO:0000256" key="4">
    <source>
        <dbReference type="RuleBase" id="RU000363"/>
    </source>
</evidence>
<dbReference type="PANTHER" id="PTHR43391:SF14">
    <property type="entry name" value="DEHYDROGENASE_REDUCTASE SDR FAMILY PROTEIN 7-LIKE"/>
    <property type="match status" value="1"/>
</dbReference>
<dbReference type="PRINTS" id="PR00080">
    <property type="entry name" value="SDRFAMILY"/>
</dbReference>
<accession>A0A0G0P763</accession>
<dbReference type="SUPFAM" id="SSF51735">
    <property type="entry name" value="NAD(P)-binding Rossmann-fold domains"/>
    <property type="match status" value="1"/>
</dbReference>
<organism evidence="5 6">
    <name type="scientific">candidate division CPR2 bacterium GW2011_GWC2_39_10</name>
    <dbReference type="NCBI Taxonomy" id="1618345"/>
    <lineage>
        <taxon>Bacteria</taxon>
        <taxon>Bacteria division CPR2</taxon>
    </lineage>
</organism>
<evidence type="ECO:0000313" key="6">
    <source>
        <dbReference type="Proteomes" id="UP000034207"/>
    </source>
</evidence>